<dbReference type="HOGENOM" id="CLU_054404_0_0_1"/>
<dbReference type="KEGG" id="cci:CC1G_09799"/>
<comment type="caution">
    <text evidence="2">The sequence shown here is derived from an EMBL/GenBank/DDBJ whole genome shotgun (WGS) entry which is preliminary data.</text>
</comment>
<proteinExistence type="predicted"/>
<dbReference type="GeneID" id="6011391"/>
<name>A8NM97_COPC7</name>
<dbReference type="OrthoDB" id="3224178at2759"/>
<dbReference type="RefSeq" id="XP_001834872.2">
    <property type="nucleotide sequence ID" value="XM_001834820.2"/>
</dbReference>
<dbReference type="InParanoid" id="A8NM97"/>
<keyword evidence="2" id="KW-0808">Transferase</keyword>
<accession>A8NM97</accession>
<dbReference type="Gene3D" id="1.10.510.10">
    <property type="entry name" value="Transferase(Phosphotransferase) domain 1"/>
    <property type="match status" value="1"/>
</dbReference>
<protein>
    <submittedName>
        <fullName evidence="2">Other/AgaK1 protein kinase</fullName>
    </submittedName>
</protein>
<dbReference type="OMA" id="FFETIRW"/>
<organism evidence="2 3">
    <name type="scientific">Coprinopsis cinerea (strain Okayama-7 / 130 / ATCC MYA-4618 / FGSC 9003)</name>
    <name type="common">Inky cap fungus</name>
    <name type="synonym">Hormographiella aspergillata</name>
    <dbReference type="NCBI Taxonomy" id="240176"/>
    <lineage>
        <taxon>Eukaryota</taxon>
        <taxon>Fungi</taxon>
        <taxon>Dikarya</taxon>
        <taxon>Basidiomycota</taxon>
        <taxon>Agaricomycotina</taxon>
        <taxon>Agaricomycetes</taxon>
        <taxon>Agaricomycetidae</taxon>
        <taxon>Agaricales</taxon>
        <taxon>Agaricineae</taxon>
        <taxon>Psathyrellaceae</taxon>
        <taxon>Coprinopsis</taxon>
    </lineage>
</organism>
<dbReference type="GO" id="GO:0016301">
    <property type="term" value="F:kinase activity"/>
    <property type="evidence" value="ECO:0007669"/>
    <property type="project" value="UniProtKB-KW"/>
</dbReference>
<keyword evidence="2" id="KW-0418">Kinase</keyword>
<reference evidence="2 3" key="1">
    <citation type="journal article" date="2010" name="Proc. Natl. Acad. Sci. U.S.A.">
        <title>Insights into evolution of multicellular fungi from the assembled chromosomes of the mushroom Coprinopsis cinerea (Coprinus cinereus).</title>
        <authorList>
            <person name="Stajich J.E."/>
            <person name="Wilke S.K."/>
            <person name="Ahren D."/>
            <person name="Au C.H."/>
            <person name="Birren B.W."/>
            <person name="Borodovsky M."/>
            <person name="Burns C."/>
            <person name="Canback B."/>
            <person name="Casselton L.A."/>
            <person name="Cheng C.K."/>
            <person name="Deng J."/>
            <person name="Dietrich F.S."/>
            <person name="Fargo D.C."/>
            <person name="Farman M.L."/>
            <person name="Gathman A.C."/>
            <person name="Goldberg J."/>
            <person name="Guigo R."/>
            <person name="Hoegger P.J."/>
            <person name="Hooker J.B."/>
            <person name="Huggins A."/>
            <person name="James T.Y."/>
            <person name="Kamada T."/>
            <person name="Kilaru S."/>
            <person name="Kodira C."/>
            <person name="Kues U."/>
            <person name="Kupfer D."/>
            <person name="Kwan H.S."/>
            <person name="Lomsadze A."/>
            <person name="Li W."/>
            <person name="Lilly W.W."/>
            <person name="Ma L.J."/>
            <person name="Mackey A.J."/>
            <person name="Manning G."/>
            <person name="Martin F."/>
            <person name="Muraguchi H."/>
            <person name="Natvig D.O."/>
            <person name="Palmerini H."/>
            <person name="Ramesh M.A."/>
            <person name="Rehmeyer C.J."/>
            <person name="Roe B.A."/>
            <person name="Shenoy N."/>
            <person name="Stanke M."/>
            <person name="Ter-Hovhannisyan V."/>
            <person name="Tunlid A."/>
            <person name="Velagapudi R."/>
            <person name="Vision T.J."/>
            <person name="Zeng Q."/>
            <person name="Zolan M.E."/>
            <person name="Pukkila P.J."/>
        </authorList>
    </citation>
    <scope>NUCLEOTIDE SEQUENCE [LARGE SCALE GENOMIC DNA]</scope>
    <source>
        <strain evidence="3">Okayama-7 / 130 / ATCC MYA-4618 / FGSC 9003</strain>
    </source>
</reference>
<dbReference type="Proteomes" id="UP000001861">
    <property type="component" value="Unassembled WGS sequence"/>
</dbReference>
<dbReference type="SUPFAM" id="SSF56112">
    <property type="entry name" value="Protein kinase-like (PK-like)"/>
    <property type="match status" value="1"/>
</dbReference>
<keyword evidence="3" id="KW-1185">Reference proteome</keyword>
<feature type="region of interest" description="Disordered" evidence="1">
    <location>
        <begin position="123"/>
        <end position="170"/>
    </location>
</feature>
<dbReference type="VEuPathDB" id="FungiDB:CC1G_09799"/>
<gene>
    <name evidence="2" type="ORF">CC1G_09799</name>
</gene>
<dbReference type="EMBL" id="AACS02000012">
    <property type="protein sequence ID" value="EAU86942.2"/>
    <property type="molecule type" value="Genomic_DNA"/>
</dbReference>
<dbReference type="InterPro" id="IPR011009">
    <property type="entry name" value="Kinase-like_dom_sf"/>
</dbReference>
<evidence type="ECO:0000256" key="1">
    <source>
        <dbReference type="SAM" id="MobiDB-lite"/>
    </source>
</evidence>
<sequence>MFHSANLVRCDSFFETIRWTLHAWWHGYHIPTDWATWTSTQDTTIPVLEELQITAKRWSLLAPFFASRGYHLYVPNGRHPRETIPPSSFKLPNQMGESYPYGRRKCASENGFMFSGIQLPRLGSARQGRKRSGNQDGLQFRERNRRAKDIPKAQHAESEGRPSQPDTTGPRVYHLQWTRFVVTPRNNFRRWGYSFVGLPFTTAEQLFILADQLLEGLVFLHEKRIAHRDIAPQNTVLNSLFERGTRHDPNDIRGPSNARYAFIDFDASSIFPMETDIQTVVQDREMRIGAHILDLEEGKSNPFTDDVLILVDTLQYPVRVLERAIPEIGPFFDEILKNKAGPNFRITAVSVLEELRRIRSKLTQEQLNQLPEGRLWQDGAISY</sequence>
<dbReference type="AlphaFoldDB" id="A8NM97"/>
<evidence type="ECO:0000313" key="2">
    <source>
        <dbReference type="EMBL" id="EAU86942.2"/>
    </source>
</evidence>
<evidence type="ECO:0000313" key="3">
    <source>
        <dbReference type="Proteomes" id="UP000001861"/>
    </source>
</evidence>
<feature type="compositionally biased region" description="Basic and acidic residues" evidence="1">
    <location>
        <begin position="139"/>
        <end position="160"/>
    </location>
</feature>